<dbReference type="EMBL" id="JGYX01000002">
    <property type="protein sequence ID" value="KFI61257.1"/>
    <property type="molecule type" value="Genomic_DNA"/>
</dbReference>
<dbReference type="Proteomes" id="UP000029046">
    <property type="component" value="Unassembled WGS sequence"/>
</dbReference>
<dbReference type="PANTHER" id="PTHR35532:SF5">
    <property type="entry name" value="CARBOHYDRATE-BINDING DOMAIN-CONTAINING PROTEIN"/>
    <property type="match status" value="1"/>
</dbReference>
<evidence type="ECO:0000259" key="1">
    <source>
        <dbReference type="SMART" id="SM00460"/>
    </source>
</evidence>
<dbReference type="eggNOG" id="COG1305">
    <property type="taxonomic scope" value="Bacteria"/>
</dbReference>
<proteinExistence type="predicted"/>
<evidence type="ECO:0000313" key="3">
    <source>
        <dbReference type="Proteomes" id="UP000029046"/>
    </source>
</evidence>
<dbReference type="PANTHER" id="PTHR35532">
    <property type="entry name" value="SIMILAR TO POLYHYDROXYALKANOATE DEPOLYMERASE"/>
    <property type="match status" value="1"/>
</dbReference>
<feature type="domain" description="Transglutaminase-like" evidence="1">
    <location>
        <begin position="556"/>
        <end position="632"/>
    </location>
</feature>
<protein>
    <submittedName>
        <fullName evidence="2">Transglutaminase domain-containing protein</fullName>
    </submittedName>
</protein>
<keyword evidence="3" id="KW-1185">Reference proteome</keyword>
<dbReference type="SMART" id="SM00460">
    <property type="entry name" value="TGc"/>
    <property type="match status" value="2"/>
</dbReference>
<evidence type="ECO:0000313" key="2">
    <source>
        <dbReference type="EMBL" id="KFI61257.1"/>
    </source>
</evidence>
<dbReference type="InterPro" id="IPR038765">
    <property type="entry name" value="Papain-like_cys_pep_sf"/>
</dbReference>
<dbReference type="OrthoDB" id="5438043at2"/>
<dbReference type="AlphaFoldDB" id="A0A087AR57"/>
<dbReference type="Gene3D" id="2.60.40.1120">
    <property type="entry name" value="Carboxypeptidase-like, regulatory domain"/>
    <property type="match status" value="1"/>
</dbReference>
<dbReference type="Pfam" id="PF01841">
    <property type="entry name" value="Transglut_core"/>
    <property type="match status" value="1"/>
</dbReference>
<dbReference type="SUPFAM" id="SSF54001">
    <property type="entry name" value="Cysteine proteinases"/>
    <property type="match status" value="1"/>
</dbReference>
<gene>
    <name evidence="2" type="ORF">BIGA_0693</name>
</gene>
<sequence>MRENLLSPALHDYADNRYRDRKASLGGLTIPADTLIGRLDGDRRALMHLLVGTLPTTDILECEPATLLDYVDHALELRRSRAWTAALPEDVFIHYVFWPRVNNERLEPCRSRIAGELDARVTPLDMECAAIETNYWCAEHVTYAPSDIRTIGPVGALNRGTGRCGEESTLLVSALRAVGIPARQVYTPRWAHCDDNHAWVEAMVDGVWRFMGACEPEERLDRGWFDCAAARAMLIHARVFCDYTTGSVDVAPSAGRQGAAILQNLTASYAPTTRLAVTVTDTDGAPVPGADVRFELLNMAEFAPIAQLAADEDGRAAIELGLGTVLVHASTPDGFGEALVDTASTTAVTVTLDAGRRDDDAWTPLAVSAPAAGGSRAAALTPEQKAVGADRARHAETMRVERLESFARQSATGDADTDAILRLAGGNWPVIARFLEAGSEPDRMLLLQALSDKDLADVHAETLDDALAAAAAIRDHTMRMLADLDERTRTDLWRDTVLNPRVDGEELAGDHRALQQRFGADRIALFRSDPRTLWQEMLRGVRDAEDDEPYTGTAALLSRGYGDGPHRGIAFVTVCRCLGIPARLNPETRSPQYFDGARFVDVQARESDRLVACTLTAPGRDDTPRYGVDWTIGRLQRTPYGMDFSTIDLGDVPWTDGATHIRLEPGTYRVITTTRLPNGSQLAASRTLRVADGDRTIALDWRRPAQSDLLAHLPLEDLPLIADDGTDTPLSEVLHGRRGVVFILDAHGSEPSIHVLDELRESLAERPDPDAEPVIALCPHDTPVSAPITAMLDRLPRRFRLWRCAEPTAARLARITFVDPDKSPVIVAIRPGRAQDDPLTGIYACSGYNVGSVELALRLNRV</sequence>
<dbReference type="InterPro" id="IPR002931">
    <property type="entry name" value="Transglutaminase-like"/>
</dbReference>
<name>A0A087AR57_9BIFI</name>
<reference evidence="2 3" key="1">
    <citation type="submission" date="2014-03" db="EMBL/GenBank/DDBJ databases">
        <title>Genomics of Bifidobacteria.</title>
        <authorList>
            <person name="Ventura M."/>
            <person name="Milani C."/>
            <person name="Lugli G.A."/>
        </authorList>
    </citation>
    <scope>NUCLEOTIDE SEQUENCE [LARGE SCALE GENOMIC DNA]</scope>
    <source>
        <strain evidence="2 3">LMG 11586</strain>
    </source>
</reference>
<accession>A0A087AR57</accession>
<feature type="domain" description="Transglutaminase-like" evidence="1">
    <location>
        <begin position="156"/>
        <end position="215"/>
    </location>
</feature>
<dbReference type="RefSeq" id="WP_033507557.1">
    <property type="nucleotide sequence ID" value="NZ_JGYX01000002.1"/>
</dbReference>
<comment type="caution">
    <text evidence="2">The sequence shown here is derived from an EMBL/GenBank/DDBJ whole genome shotgun (WGS) entry which is preliminary data.</text>
</comment>
<organism evidence="2 3">
    <name type="scientific">Bifidobacterium pullorum subsp. gallinarum</name>
    <dbReference type="NCBI Taxonomy" id="78344"/>
    <lineage>
        <taxon>Bacteria</taxon>
        <taxon>Bacillati</taxon>
        <taxon>Actinomycetota</taxon>
        <taxon>Actinomycetes</taxon>
        <taxon>Bifidobacteriales</taxon>
        <taxon>Bifidobacteriaceae</taxon>
        <taxon>Bifidobacterium</taxon>
    </lineage>
</organism>
<dbReference type="Gene3D" id="3.10.620.30">
    <property type="match status" value="1"/>
</dbReference>